<proteinExistence type="predicted"/>
<evidence type="ECO:0000256" key="1">
    <source>
        <dbReference type="SAM" id="MobiDB-lite"/>
    </source>
</evidence>
<keyword evidence="4" id="KW-1185">Reference proteome</keyword>
<dbReference type="AlphaFoldDB" id="A0AAN8TR97"/>
<dbReference type="PANTHER" id="PTHR23054">
    <property type="entry name" value="TERNARY COMPLEX FACTOR MIP1, LEUCINE-ZIPPER-RELATED"/>
    <property type="match status" value="1"/>
</dbReference>
<accession>A0AAN8TR97</accession>
<protein>
    <recommendedName>
        <fullName evidence="2">DUF547 domain-containing protein</fullName>
    </recommendedName>
</protein>
<sequence length="665" mass="75112">MMRLELELDCPSPPATLHALLPWDHVLNMSPTPVEPHNHHSSFCCNSNHTPKFQRNCVSLQSSMELMKEITTLEIEIMRLERYLLSLYRTAFQQNLPLLLENQKIHSQGKISSPTQCTTDQSYSDVEMDTSKCGADQYDRISAAHALAGEKLTDSAHRSLADHLTASRMDDVLSYPDRLSEEIVKCISCIYCKFANPKILAPKGLSVSSTSSLSSSSTFSPRNLSGSWSSHHNEESTEQYEFEVCKDDNRPYSTMIEILKICLDDDSFNYATTMLHKFRSLVKSLEKVDPRNMRREEKLTFWINIHNALVMHAYLAYGTQNSVRSSSILKAAYNVGGHCVNAYVIQSSILGIQPHYSAPWLRTLFSPGKKFATGNCRHAYAIEYPEPLVHFALSLGASSDPSIQVYTAKNVFQDLKVAKEVFIRATVCINKDKRIYLPKIICYFAKDMSLSTDEVVETVMESLPETQMKLVRSCMKEYRADKSGLEEISSQYQMFQLLLCAAEGLSAVWNGEFIDAEESLAQACLLAGGESCLFLTHGVVCMEIARKQSNSDFLSLAIRSLKKAKDSSLMPLSCVSLLLAQAEACLGSESKWEKNLIEEWSSWRPEIRLVELFFPDAFACYTTDTRFRSYIQSGATSSPLRWILQAIHINSSCLRYYRALLKFME</sequence>
<evidence type="ECO:0000313" key="4">
    <source>
        <dbReference type="Proteomes" id="UP001371456"/>
    </source>
</evidence>
<feature type="compositionally biased region" description="Polar residues" evidence="1">
    <location>
        <begin position="221"/>
        <end position="230"/>
    </location>
</feature>
<dbReference type="InterPro" id="IPR006869">
    <property type="entry name" value="DUF547"/>
</dbReference>
<dbReference type="PANTHER" id="PTHR23054:SF15">
    <property type="entry name" value="OS08G0515700 PROTEIN"/>
    <property type="match status" value="1"/>
</dbReference>
<dbReference type="EMBL" id="JBANQN010000004">
    <property type="protein sequence ID" value="KAK6793158.1"/>
    <property type="molecule type" value="Genomic_DNA"/>
</dbReference>
<reference evidence="3 4" key="1">
    <citation type="submission" date="2024-02" db="EMBL/GenBank/DDBJ databases">
        <title>de novo genome assembly of Solanum bulbocastanum strain 11H21.</title>
        <authorList>
            <person name="Hosaka A.J."/>
        </authorList>
    </citation>
    <scope>NUCLEOTIDE SEQUENCE [LARGE SCALE GENOMIC DNA]</scope>
    <source>
        <tissue evidence="3">Young leaves</tissue>
    </source>
</reference>
<feature type="region of interest" description="Disordered" evidence="1">
    <location>
        <begin position="212"/>
        <end position="232"/>
    </location>
</feature>
<organism evidence="3 4">
    <name type="scientific">Solanum bulbocastanum</name>
    <name type="common">Wild potato</name>
    <dbReference type="NCBI Taxonomy" id="147425"/>
    <lineage>
        <taxon>Eukaryota</taxon>
        <taxon>Viridiplantae</taxon>
        <taxon>Streptophyta</taxon>
        <taxon>Embryophyta</taxon>
        <taxon>Tracheophyta</taxon>
        <taxon>Spermatophyta</taxon>
        <taxon>Magnoliopsida</taxon>
        <taxon>eudicotyledons</taxon>
        <taxon>Gunneridae</taxon>
        <taxon>Pentapetalae</taxon>
        <taxon>asterids</taxon>
        <taxon>lamiids</taxon>
        <taxon>Solanales</taxon>
        <taxon>Solanaceae</taxon>
        <taxon>Solanoideae</taxon>
        <taxon>Solaneae</taxon>
        <taxon>Solanum</taxon>
    </lineage>
</organism>
<dbReference type="Pfam" id="PF04784">
    <property type="entry name" value="DUF547"/>
    <property type="match status" value="1"/>
</dbReference>
<evidence type="ECO:0000259" key="2">
    <source>
        <dbReference type="Pfam" id="PF04784"/>
    </source>
</evidence>
<dbReference type="Proteomes" id="UP001371456">
    <property type="component" value="Unassembled WGS sequence"/>
</dbReference>
<feature type="domain" description="DUF547" evidence="2">
    <location>
        <begin position="291"/>
        <end position="423"/>
    </location>
</feature>
<gene>
    <name evidence="3" type="ORF">RDI58_012239</name>
</gene>
<name>A0AAN8TR97_SOLBU</name>
<evidence type="ECO:0000313" key="3">
    <source>
        <dbReference type="EMBL" id="KAK6793158.1"/>
    </source>
</evidence>
<comment type="caution">
    <text evidence="3">The sequence shown here is derived from an EMBL/GenBank/DDBJ whole genome shotgun (WGS) entry which is preliminary data.</text>
</comment>